<evidence type="ECO:0008006" key="3">
    <source>
        <dbReference type="Google" id="ProtNLM"/>
    </source>
</evidence>
<dbReference type="Pfam" id="PF05164">
    <property type="entry name" value="ZapA"/>
    <property type="match status" value="1"/>
</dbReference>
<gene>
    <name evidence="1" type="ORF">DBT_0705</name>
</gene>
<reference evidence="1 2" key="1">
    <citation type="submission" date="2016-06" db="EMBL/GenBank/DDBJ databases">
        <title>Respiratory ammonification of nitrate coupled to the oxidation of elemental sulfur in deep-sea autotrophic thermophilic bacteria.</title>
        <authorList>
            <person name="Slobodkina G.B."/>
            <person name="Mardanov A.V."/>
            <person name="Ravin N.V."/>
            <person name="Frolova A.A."/>
            <person name="Viryasiv M.B."/>
            <person name="Chernyh N.A."/>
            <person name="Bonch-Osmolovskaya E.A."/>
            <person name="Slobodkin A.I."/>
        </authorList>
    </citation>
    <scope>NUCLEOTIDE SEQUENCE [LARGE SCALE GENOMIC DNA]</scope>
    <source>
        <strain evidence="1 2">S69</strain>
    </source>
</reference>
<comment type="caution">
    <text evidence="1">The sequence shown here is derived from an EMBL/GenBank/DDBJ whole genome shotgun (WGS) entry which is preliminary data.</text>
</comment>
<sequence length="92" mass="10691">MQDGPKVRLEFFGHSYYLTQREEEDIDLKDLVSYVERVARDVSSSHSNLPAHKQIVLTVLSIAKDYFSAQKELQVLEERIETLLKNISTYCN</sequence>
<evidence type="ECO:0000313" key="1">
    <source>
        <dbReference type="EMBL" id="OCC15780.1"/>
    </source>
</evidence>
<dbReference type="OrthoDB" id="1826286at2"/>
<keyword evidence="2" id="KW-1185">Reference proteome</keyword>
<dbReference type="Gene3D" id="6.10.250.790">
    <property type="match status" value="1"/>
</dbReference>
<proteinExistence type="predicted"/>
<dbReference type="EMBL" id="MAGO01000003">
    <property type="protein sequence ID" value="OCC15780.1"/>
    <property type="molecule type" value="Genomic_DNA"/>
</dbReference>
<dbReference type="InterPro" id="IPR036192">
    <property type="entry name" value="Cell_div_ZapA-like_sf"/>
</dbReference>
<name>A0A1B9F7B1_9BACT</name>
<dbReference type="Proteomes" id="UP000093080">
    <property type="component" value="Unassembled WGS sequence"/>
</dbReference>
<organism evidence="1 2">
    <name type="scientific">Dissulfuribacter thermophilus</name>
    <dbReference type="NCBI Taxonomy" id="1156395"/>
    <lineage>
        <taxon>Bacteria</taxon>
        <taxon>Pseudomonadati</taxon>
        <taxon>Thermodesulfobacteriota</taxon>
        <taxon>Dissulfuribacteria</taxon>
        <taxon>Dissulfuribacterales</taxon>
        <taxon>Dissulfuribacteraceae</taxon>
        <taxon>Dissulfuribacter</taxon>
    </lineage>
</organism>
<dbReference type="STRING" id="1156395.DBT_0705"/>
<dbReference type="InterPro" id="IPR007838">
    <property type="entry name" value="Cell_div_ZapA-like"/>
</dbReference>
<evidence type="ECO:0000313" key="2">
    <source>
        <dbReference type="Proteomes" id="UP000093080"/>
    </source>
</evidence>
<dbReference type="SUPFAM" id="SSF102829">
    <property type="entry name" value="Cell division protein ZapA-like"/>
    <property type="match status" value="1"/>
</dbReference>
<protein>
    <recommendedName>
        <fullName evidence="3">Cell division protein ZapA</fullName>
    </recommendedName>
</protein>
<dbReference type="InterPro" id="IPR053712">
    <property type="entry name" value="Bac_CellDiv_Activator"/>
</dbReference>
<dbReference type="RefSeq" id="WP_067616421.1">
    <property type="nucleotide sequence ID" value="NZ_MAGO01000003.1"/>
</dbReference>
<dbReference type="AlphaFoldDB" id="A0A1B9F7B1"/>
<accession>A0A1B9F7B1</accession>